<comment type="caution">
    <text evidence="1">The sequence shown here is derived from an EMBL/GenBank/DDBJ whole genome shotgun (WGS) entry which is preliminary data.</text>
</comment>
<dbReference type="AlphaFoldDB" id="A0A1Q3EFK9"/>
<evidence type="ECO:0000313" key="2">
    <source>
        <dbReference type="Proteomes" id="UP000188533"/>
    </source>
</evidence>
<dbReference type="EMBL" id="BDGU01000287">
    <property type="protein sequence ID" value="GAW05949.1"/>
    <property type="molecule type" value="Genomic_DNA"/>
</dbReference>
<sequence length="148" mass="16781">MFIPNIEEVEIHLVGYQYVFHKVSPLPNSVIDRTDGAKAAVRNQTLNGKVWLTPLLSRLYMNGVLDVGWDERTKATVSLLGRLKLLKGIFLGLIRSFMNIRSQHDHQLKIRSLNTLEKIIKAFVDIIVEAVYYTSALIVSFATNIILT</sequence>
<dbReference type="Proteomes" id="UP000188533">
    <property type="component" value="Unassembled WGS sequence"/>
</dbReference>
<keyword evidence="2" id="KW-1185">Reference proteome</keyword>
<proteinExistence type="predicted"/>
<reference evidence="1 2" key="1">
    <citation type="submission" date="2016-08" db="EMBL/GenBank/DDBJ databases">
        <authorList>
            <consortium name="Lentinula edodes genome sequencing consortium"/>
            <person name="Sakamoto Y."/>
            <person name="Nakade K."/>
            <person name="Sato S."/>
            <person name="Yoshida Y."/>
            <person name="Miyazaki K."/>
            <person name="Natsume S."/>
            <person name="Konno N."/>
        </authorList>
    </citation>
    <scope>NUCLEOTIDE SEQUENCE [LARGE SCALE GENOMIC DNA]</scope>
    <source>
        <strain evidence="1 2">NBRC 111202</strain>
    </source>
</reference>
<organism evidence="1 2">
    <name type="scientific">Lentinula edodes</name>
    <name type="common">Shiitake mushroom</name>
    <name type="synonym">Lentinus edodes</name>
    <dbReference type="NCBI Taxonomy" id="5353"/>
    <lineage>
        <taxon>Eukaryota</taxon>
        <taxon>Fungi</taxon>
        <taxon>Dikarya</taxon>
        <taxon>Basidiomycota</taxon>
        <taxon>Agaricomycotina</taxon>
        <taxon>Agaricomycetes</taxon>
        <taxon>Agaricomycetidae</taxon>
        <taxon>Agaricales</taxon>
        <taxon>Marasmiineae</taxon>
        <taxon>Omphalotaceae</taxon>
        <taxon>Lentinula</taxon>
    </lineage>
</organism>
<protein>
    <submittedName>
        <fullName evidence="1">Uncharacterized protein</fullName>
    </submittedName>
</protein>
<reference evidence="1 2" key="2">
    <citation type="submission" date="2017-02" db="EMBL/GenBank/DDBJ databases">
        <title>A genome survey and senescence transcriptome analysis in Lentinula edodes.</title>
        <authorList>
            <person name="Sakamoto Y."/>
            <person name="Nakade K."/>
            <person name="Sato S."/>
            <person name="Yoshida Y."/>
            <person name="Miyazaki K."/>
            <person name="Natsume S."/>
            <person name="Konno N."/>
        </authorList>
    </citation>
    <scope>NUCLEOTIDE SEQUENCE [LARGE SCALE GENOMIC DNA]</scope>
    <source>
        <strain evidence="1 2">NBRC 111202</strain>
    </source>
</reference>
<accession>A0A1Q3EFK9</accession>
<evidence type="ECO:0000313" key="1">
    <source>
        <dbReference type="EMBL" id="GAW05949.1"/>
    </source>
</evidence>
<name>A0A1Q3EFK9_LENED</name>
<gene>
    <name evidence="1" type="ORF">LENED_007839</name>
</gene>